<evidence type="ECO:0000256" key="4">
    <source>
        <dbReference type="ARBA" id="ARBA00023043"/>
    </source>
</evidence>
<keyword evidence="11" id="KW-1185">Reference proteome</keyword>
<dbReference type="GO" id="GO:0034220">
    <property type="term" value="P:monoatomic ion transmembrane transport"/>
    <property type="evidence" value="ECO:0007669"/>
    <property type="project" value="UniProtKB-KW"/>
</dbReference>
<feature type="transmembrane region" description="Helical" evidence="10">
    <location>
        <begin position="879"/>
        <end position="897"/>
    </location>
</feature>
<feature type="transmembrane region" description="Helical" evidence="10">
    <location>
        <begin position="815"/>
        <end position="833"/>
    </location>
</feature>
<protein>
    <submittedName>
        <fullName evidence="12">Transient receptor potential cation channel subfamily A member 1</fullName>
    </submittedName>
</protein>
<keyword evidence="10" id="KW-0472">Membrane</keyword>
<reference evidence="12" key="1">
    <citation type="submission" date="2022-11" db="UniProtKB">
        <authorList>
            <consortium name="WormBaseParasite"/>
        </authorList>
    </citation>
    <scope>IDENTIFICATION</scope>
</reference>
<dbReference type="Proteomes" id="UP000887566">
    <property type="component" value="Unplaced"/>
</dbReference>
<evidence type="ECO:0000256" key="8">
    <source>
        <dbReference type="PROSITE-ProRule" id="PRU00023"/>
    </source>
</evidence>
<keyword evidence="1" id="KW-0813">Transport</keyword>
<dbReference type="WBParaSite" id="PSAMB.scaffold2969size20314.g19756.t1">
    <property type="protein sequence ID" value="PSAMB.scaffold2969size20314.g19756.t1"/>
    <property type="gene ID" value="PSAMB.scaffold2969size20314.g19756"/>
</dbReference>
<dbReference type="SMART" id="SM00248">
    <property type="entry name" value="ANK"/>
    <property type="match status" value="15"/>
</dbReference>
<evidence type="ECO:0000256" key="7">
    <source>
        <dbReference type="ARBA" id="ARBA00023303"/>
    </source>
</evidence>
<evidence type="ECO:0000256" key="10">
    <source>
        <dbReference type="SAM" id="Phobius"/>
    </source>
</evidence>
<feature type="repeat" description="ANK" evidence="8">
    <location>
        <begin position="80"/>
        <end position="112"/>
    </location>
</feature>
<feature type="repeat" description="ANK" evidence="8">
    <location>
        <begin position="540"/>
        <end position="561"/>
    </location>
</feature>
<dbReference type="PRINTS" id="PR01415">
    <property type="entry name" value="ANKYRIN"/>
</dbReference>
<feature type="repeat" description="ANK" evidence="8">
    <location>
        <begin position="472"/>
        <end position="504"/>
    </location>
</feature>
<dbReference type="GO" id="GO:0022857">
    <property type="term" value="F:transmembrane transporter activity"/>
    <property type="evidence" value="ECO:0007669"/>
    <property type="project" value="TreeGrafter"/>
</dbReference>
<feature type="transmembrane region" description="Helical" evidence="10">
    <location>
        <begin position="749"/>
        <end position="773"/>
    </location>
</feature>
<evidence type="ECO:0000256" key="2">
    <source>
        <dbReference type="ARBA" id="ARBA00022606"/>
    </source>
</evidence>
<keyword evidence="4 8" id="KW-0040">ANK repeat</keyword>
<feature type="transmembrane region" description="Helical" evidence="10">
    <location>
        <begin position="987"/>
        <end position="1011"/>
    </location>
</feature>
<keyword evidence="6" id="KW-0325">Glycoprotein</keyword>
<accession>A0A914W205</accession>
<evidence type="ECO:0000256" key="6">
    <source>
        <dbReference type="ARBA" id="ARBA00023180"/>
    </source>
</evidence>
<keyword evidence="10" id="KW-0812">Transmembrane</keyword>
<evidence type="ECO:0000313" key="11">
    <source>
        <dbReference type="Proteomes" id="UP000887566"/>
    </source>
</evidence>
<evidence type="ECO:0000256" key="5">
    <source>
        <dbReference type="ARBA" id="ARBA00023065"/>
    </source>
</evidence>
<feature type="repeat" description="ANK" evidence="8">
    <location>
        <begin position="439"/>
        <end position="471"/>
    </location>
</feature>
<name>A0A914W205_9BILA</name>
<feature type="transmembrane region" description="Helical" evidence="10">
    <location>
        <begin position="853"/>
        <end position="872"/>
    </location>
</feature>
<dbReference type="SUPFAM" id="SSF48403">
    <property type="entry name" value="Ankyrin repeat"/>
    <property type="match status" value="2"/>
</dbReference>
<feature type="repeat" description="ANK" evidence="8">
    <location>
        <begin position="330"/>
        <end position="362"/>
    </location>
</feature>
<feature type="repeat" description="ANK" evidence="8">
    <location>
        <begin position="363"/>
        <end position="395"/>
    </location>
</feature>
<feature type="transmembrane region" description="Helical" evidence="10">
    <location>
        <begin position="947"/>
        <end position="967"/>
    </location>
</feature>
<dbReference type="Gene3D" id="1.25.40.20">
    <property type="entry name" value="Ankyrin repeat-containing domain"/>
    <property type="match status" value="4"/>
</dbReference>
<keyword evidence="7" id="KW-0407">Ion channel</keyword>
<evidence type="ECO:0000256" key="3">
    <source>
        <dbReference type="ARBA" id="ARBA00022737"/>
    </source>
</evidence>
<dbReference type="PANTHER" id="PTHR47143">
    <property type="entry name" value="TRANSIENT RECEPTOR POTENTIAL CATION CHANNEL PROTEIN PAINLESS"/>
    <property type="match status" value="1"/>
</dbReference>
<dbReference type="InterPro" id="IPR052076">
    <property type="entry name" value="TRP_cation_channel"/>
</dbReference>
<keyword evidence="10" id="KW-1133">Transmembrane helix</keyword>
<feature type="transmembrane region" description="Helical" evidence="10">
    <location>
        <begin position="917"/>
        <end position="940"/>
    </location>
</feature>
<dbReference type="AlphaFoldDB" id="A0A914W205"/>
<dbReference type="PANTHER" id="PTHR47143:SF1">
    <property type="entry name" value="ION_TRANS DOMAIN-CONTAINING PROTEIN"/>
    <property type="match status" value="1"/>
</dbReference>
<organism evidence="11 12">
    <name type="scientific">Plectus sambesii</name>
    <dbReference type="NCBI Taxonomy" id="2011161"/>
    <lineage>
        <taxon>Eukaryota</taxon>
        <taxon>Metazoa</taxon>
        <taxon>Ecdysozoa</taxon>
        <taxon>Nematoda</taxon>
        <taxon>Chromadorea</taxon>
        <taxon>Plectida</taxon>
        <taxon>Plectina</taxon>
        <taxon>Plectoidea</taxon>
        <taxon>Plectidae</taxon>
        <taxon>Plectus</taxon>
    </lineage>
</organism>
<feature type="repeat" description="ANK" evidence="8">
    <location>
        <begin position="508"/>
        <end position="533"/>
    </location>
</feature>
<keyword evidence="3" id="KW-0677">Repeat</keyword>
<keyword evidence="2" id="KW-0716">Sensory transduction</keyword>
<evidence type="ECO:0000256" key="9">
    <source>
        <dbReference type="SAM" id="MobiDB-lite"/>
    </source>
</evidence>
<dbReference type="InterPro" id="IPR002110">
    <property type="entry name" value="Ankyrin_rpt"/>
</dbReference>
<keyword evidence="5" id="KW-0406">Ion transport</keyword>
<dbReference type="PROSITE" id="PS50088">
    <property type="entry name" value="ANK_REPEAT"/>
    <property type="match status" value="10"/>
</dbReference>
<evidence type="ECO:0000313" key="12">
    <source>
        <dbReference type="WBParaSite" id="PSAMB.scaffold2969size20314.g19756.t1"/>
    </source>
</evidence>
<feature type="repeat" description="ANK" evidence="8">
    <location>
        <begin position="113"/>
        <end position="145"/>
    </location>
</feature>
<evidence type="ECO:0000256" key="1">
    <source>
        <dbReference type="ARBA" id="ARBA00022448"/>
    </source>
</evidence>
<feature type="repeat" description="ANK" evidence="8">
    <location>
        <begin position="214"/>
        <end position="246"/>
    </location>
</feature>
<dbReference type="InterPro" id="IPR036770">
    <property type="entry name" value="Ankyrin_rpt-contain_sf"/>
</dbReference>
<feature type="region of interest" description="Disordered" evidence="9">
    <location>
        <begin position="1142"/>
        <end position="1162"/>
    </location>
</feature>
<dbReference type="Pfam" id="PF13637">
    <property type="entry name" value="Ank_4"/>
    <property type="match status" value="1"/>
</dbReference>
<feature type="repeat" description="ANK" evidence="8">
    <location>
        <begin position="255"/>
        <end position="287"/>
    </location>
</feature>
<dbReference type="Pfam" id="PF12796">
    <property type="entry name" value="Ank_2"/>
    <property type="match status" value="5"/>
</dbReference>
<proteinExistence type="predicted"/>
<sequence>MRRVADLAHAITKWRPARDKSNPDLLEPFVTARQRDDPESVCRIEDSPFYIFRASGQGLVDVVERLIEEDPERLTDSDIKGWTCLHHAAARSKTKVIDMLIGKGADINAVDHEGNTPLHVAAEKKSRDVVRHLLVNGADGNIKNKKEFAPIHVATMQNHPEVIEEMAQFPKQVDINLGGHNGGTPLHLAAIFDIPEACSKLLQNGCKMCIPCNNGFYPMHMAAKNASLKTLEMLLKQGESMGYTRAQMLSFCDRENNSPLHSAVNSGDIASVEVCLKHGARIDVRQNDQATAFHLAASQGTLSIVKAMLDAHKAACPADYAEILQARDILNMTALHRAAMFDHPEVVRYLIQEGSDVNAQDSEQRSPLLLAAVRCGVSSIRVLLSSGASLAIRDSEKRNVLHFMVMYSGSILSNMELADICAKAQMNENVNLLNQKDISGCTPLHMASEKGNLRFTESLITLGATINLKNNEDRSPLHFAARYGRVNTVRRLLASDWGPNMINEMDGGGMTALHIASMNGYAKVVQLLLHKGALLHKDYMGRTPLHLAAEGGHTQTIRLLLAFHINLLDQRDKKSNSALHTASLANKPFACEMLLSYGCDYNDNGEDRSPLDIAIENGYADVAASMIHHERWKEILDRCSHLYICPLIGLIQMLPEVHKLVLDRCLEVANTDPGALEYYEKYDFEFMQVAHEKLRSCRKAIKAENTSKAFKDFKPLLTLNTMVKYGRVELLSHPVCLQFLTMKWKAYGFMFYMFNLAIYLMFIASLTGAVACLDPNLQWHDNQVETINGTRFSSSFFKNKTKVVRVIDFEDTKGHFIHFNIVYVAIFVIANIFKEFFQIYEQRLGYFFDPVNYTEWTLYVTSGIFVFPLFLGNLTSLQWQCATVAVFLAWFNLLLYLQRLDSVGIYVVMFLHILNTVVRVIMVFSVLFIAFGFTFHILLINDRRGGFYNPFISVIHTILAMMGGWDFTSVYVEPHQTGDLPYPYLNFFFLVLFIILMPILFINLLIGLAVGDIEMVLKDAKLKRLAMQVEYHTDLEERMPTWLLRKVDKTDLTIYPNQFCNGVWGQTLSALKTMGNMFSRNSHFADGASGGNRREYEAQDALFDEVGKTKKRLREVQTQLDKQYDLLRLIVQKMEIVSEVDQYDEGEEAEAQPSVAASSSGMKSSFFETARGLTRQDSMTPRRDWTRVRSSVVVPAKVLQQMTPVIRKDTNTKN</sequence>
<dbReference type="PROSITE" id="PS50297">
    <property type="entry name" value="ANK_REP_REGION"/>
    <property type="match status" value="9"/>
</dbReference>
<dbReference type="GO" id="GO:1902495">
    <property type="term" value="C:transmembrane transporter complex"/>
    <property type="evidence" value="ECO:0007669"/>
    <property type="project" value="TreeGrafter"/>
</dbReference>